<reference evidence="2 3" key="1">
    <citation type="submission" date="2021-01" db="EMBL/GenBank/DDBJ databases">
        <title>FDA dAtabase for Regulatory Grade micrObial Sequences (FDA-ARGOS): Supporting development and validation of Infectious Disease Dx tests.</title>
        <authorList>
            <person name="Nelson B."/>
            <person name="Plummer A."/>
            <person name="Tallon L."/>
            <person name="Sadzewicz L."/>
            <person name="Zhao X."/>
            <person name="Boylan J."/>
            <person name="Ott S."/>
            <person name="Bowen H."/>
            <person name="Vavikolanu K."/>
            <person name="Mehta A."/>
            <person name="Aluvathingal J."/>
            <person name="Nadendla S."/>
            <person name="Myers T."/>
            <person name="Yan Y."/>
            <person name="Sichtig H."/>
        </authorList>
    </citation>
    <scope>NUCLEOTIDE SEQUENCE [LARGE SCALE GENOMIC DNA]</scope>
    <source>
        <strain evidence="2 3">FDAARGOS_1161</strain>
    </source>
</reference>
<dbReference type="KEGG" id="ppsr:I6J18_17310"/>
<dbReference type="Gene3D" id="3.30.750.24">
    <property type="entry name" value="STAS domain"/>
    <property type="match status" value="1"/>
</dbReference>
<keyword evidence="3" id="KW-1185">Reference proteome</keyword>
<dbReference type="EMBL" id="CP068053">
    <property type="protein sequence ID" value="QQS99373.1"/>
    <property type="molecule type" value="Genomic_DNA"/>
</dbReference>
<sequence>MHNNKELYTFLLDHSAEISTTWVKSFDDEWASLFSIDDSVQLSKITYQNQLFIIHLSKVFLVEQGLFFSSLDTWIKQVAGKLHAKKAAIHQVIVELRRIRMIFWEAIGEFVQLNDKKVAHKEILLWSDLVYIAFEEIIESFIQYYKQANRDRVKDEASMNEDTPPQAILLKEGLGLVSLYPKKDQKYSAVFLRETLISCRKKEIHTLIIDLSNFDVMEKSDAERIYQLCSSLKAVSISYLLSGLTETLKEDARHLNEGLEDLVTYPDVLSALKVCNV</sequence>
<protein>
    <submittedName>
        <fullName evidence="2">STAS domain-containing protein</fullName>
    </submittedName>
</protein>
<dbReference type="InterPro" id="IPR036513">
    <property type="entry name" value="STAS_dom_sf"/>
</dbReference>
<evidence type="ECO:0000259" key="1">
    <source>
        <dbReference type="Pfam" id="PF01740"/>
    </source>
</evidence>
<dbReference type="AlphaFoldDB" id="A0A974NKB6"/>
<proteinExistence type="predicted"/>
<name>A0A974NKB6_PERPY</name>
<gene>
    <name evidence="2" type="ORF">I6J18_17310</name>
</gene>
<evidence type="ECO:0000313" key="2">
    <source>
        <dbReference type="EMBL" id="QQS99373.1"/>
    </source>
</evidence>
<accession>A0A974NKB6</accession>
<feature type="domain" description="STAS" evidence="1">
    <location>
        <begin position="188"/>
        <end position="254"/>
    </location>
</feature>
<evidence type="ECO:0000313" key="3">
    <source>
        <dbReference type="Proteomes" id="UP000595254"/>
    </source>
</evidence>
<dbReference type="Proteomes" id="UP000595254">
    <property type="component" value="Chromosome"/>
</dbReference>
<dbReference type="Pfam" id="PF01740">
    <property type="entry name" value="STAS"/>
    <property type="match status" value="1"/>
</dbReference>
<organism evidence="2 3">
    <name type="scientific">Peribacillus psychrosaccharolyticus</name>
    <name type="common">Bacillus psychrosaccharolyticus</name>
    <dbReference type="NCBI Taxonomy" id="1407"/>
    <lineage>
        <taxon>Bacteria</taxon>
        <taxon>Bacillati</taxon>
        <taxon>Bacillota</taxon>
        <taxon>Bacilli</taxon>
        <taxon>Bacillales</taxon>
        <taxon>Bacillaceae</taxon>
        <taxon>Peribacillus</taxon>
    </lineage>
</organism>
<dbReference type="InterPro" id="IPR002645">
    <property type="entry name" value="STAS_dom"/>
</dbReference>
<dbReference type="RefSeq" id="WP_040374299.1">
    <property type="nucleotide sequence ID" value="NZ_CP068053.1"/>
</dbReference>